<evidence type="ECO:0000256" key="1">
    <source>
        <dbReference type="SAM" id="MobiDB-lite"/>
    </source>
</evidence>
<organism evidence="2 3">
    <name type="scientific">Vigna mungo</name>
    <name type="common">Black gram</name>
    <name type="synonym">Phaseolus mungo</name>
    <dbReference type="NCBI Taxonomy" id="3915"/>
    <lineage>
        <taxon>Eukaryota</taxon>
        <taxon>Viridiplantae</taxon>
        <taxon>Streptophyta</taxon>
        <taxon>Embryophyta</taxon>
        <taxon>Tracheophyta</taxon>
        <taxon>Spermatophyta</taxon>
        <taxon>Magnoliopsida</taxon>
        <taxon>eudicotyledons</taxon>
        <taxon>Gunneridae</taxon>
        <taxon>Pentapetalae</taxon>
        <taxon>rosids</taxon>
        <taxon>fabids</taxon>
        <taxon>Fabales</taxon>
        <taxon>Fabaceae</taxon>
        <taxon>Papilionoideae</taxon>
        <taxon>50 kb inversion clade</taxon>
        <taxon>NPAAA clade</taxon>
        <taxon>indigoferoid/millettioid clade</taxon>
        <taxon>Phaseoleae</taxon>
        <taxon>Vigna</taxon>
    </lineage>
</organism>
<dbReference type="InterPro" id="IPR053346">
    <property type="entry name" value="Fra_a_1-associated"/>
</dbReference>
<reference evidence="2 3" key="1">
    <citation type="journal article" date="2023" name="Life. Sci Alliance">
        <title>Evolutionary insights into 3D genome organization and epigenetic landscape of Vigna mungo.</title>
        <authorList>
            <person name="Junaid A."/>
            <person name="Singh B."/>
            <person name="Bhatia S."/>
        </authorList>
    </citation>
    <scope>NUCLEOTIDE SEQUENCE [LARGE SCALE GENOMIC DNA]</scope>
    <source>
        <strain evidence="2">Urdbean</strain>
    </source>
</reference>
<dbReference type="EMBL" id="CP144695">
    <property type="protein sequence ID" value="WVZ07223.1"/>
    <property type="molecule type" value="Genomic_DNA"/>
</dbReference>
<dbReference type="Proteomes" id="UP001374535">
    <property type="component" value="Chromosome 6"/>
</dbReference>
<evidence type="ECO:0000313" key="3">
    <source>
        <dbReference type="Proteomes" id="UP001374535"/>
    </source>
</evidence>
<proteinExistence type="predicted"/>
<feature type="region of interest" description="Disordered" evidence="1">
    <location>
        <begin position="195"/>
        <end position="232"/>
    </location>
</feature>
<dbReference type="AlphaFoldDB" id="A0AAQ3NFS3"/>
<feature type="compositionally biased region" description="Polar residues" evidence="1">
    <location>
        <begin position="169"/>
        <end position="183"/>
    </location>
</feature>
<evidence type="ECO:0000313" key="2">
    <source>
        <dbReference type="EMBL" id="WVZ07223.1"/>
    </source>
</evidence>
<sequence>MLGNHKDKDISKALEDPLYLRIREALVIGEELKQDASFVPAEARIQSEQNGVKDKDISCEYMSNQRAGGEEDVEAGCEEIVRVEEDVNKVLEVPIEEGDSLSVLINGGGNGEIEKEMIKVSEIPTEKKDARSVLKDKMNGHVRSDVRRALETIERVISTVKEHGFHSRMPTSNSEKVNTVDSSSAKPIPVCLKEEDGVKESSSNIREETSEEPATIQSFRQNPKRSVRNRSLGEQVAKATKMGWVWSDDNSDDVRPDISSEGCSITRVVKSQCRTEEVESGKFVRKCEKTEELLRNCIGK</sequence>
<feature type="region of interest" description="Disordered" evidence="1">
    <location>
        <begin position="164"/>
        <end position="183"/>
    </location>
</feature>
<dbReference type="PANTHER" id="PTHR35722">
    <property type="entry name" value="MAL D 1-ASSOCIATED PROTEIN"/>
    <property type="match status" value="1"/>
</dbReference>
<accession>A0AAQ3NFS3</accession>
<name>A0AAQ3NFS3_VIGMU</name>
<gene>
    <name evidence="2" type="ORF">V8G54_020569</name>
</gene>
<dbReference type="PANTHER" id="PTHR35722:SF1">
    <property type="entry name" value="MAL D 1-ASSOCIATED PROTEIN"/>
    <property type="match status" value="1"/>
</dbReference>
<protein>
    <submittedName>
        <fullName evidence="2">Uncharacterized protein</fullName>
    </submittedName>
</protein>
<keyword evidence="3" id="KW-1185">Reference proteome</keyword>